<accession>A0A2Z4FI70</accession>
<dbReference type="SMART" id="SM00387">
    <property type="entry name" value="HATPase_c"/>
    <property type="match status" value="1"/>
</dbReference>
<evidence type="ECO:0000259" key="7">
    <source>
        <dbReference type="PROSITE" id="PS50109"/>
    </source>
</evidence>
<dbReference type="InterPro" id="IPR013656">
    <property type="entry name" value="PAS_4"/>
</dbReference>
<dbReference type="InterPro" id="IPR011006">
    <property type="entry name" value="CheY-like_superfamily"/>
</dbReference>
<dbReference type="CDD" id="cd17580">
    <property type="entry name" value="REC_2_DhkD-like"/>
    <property type="match status" value="1"/>
</dbReference>
<feature type="modified residue" description="4-aspartylphosphate" evidence="6">
    <location>
        <position position="785"/>
    </location>
</feature>
<dbReference type="InterPro" id="IPR004358">
    <property type="entry name" value="Sig_transdc_His_kin-like_C"/>
</dbReference>
<dbReference type="Pfam" id="PF08448">
    <property type="entry name" value="PAS_4"/>
    <property type="match status" value="2"/>
</dbReference>
<feature type="domain" description="Histidine kinase" evidence="7">
    <location>
        <begin position="493"/>
        <end position="709"/>
    </location>
</feature>
<dbReference type="InterPro" id="IPR035965">
    <property type="entry name" value="PAS-like_dom_sf"/>
</dbReference>
<dbReference type="GO" id="GO:0000155">
    <property type="term" value="F:phosphorelay sensor kinase activity"/>
    <property type="evidence" value="ECO:0007669"/>
    <property type="project" value="InterPro"/>
</dbReference>
<evidence type="ECO:0000313" key="11">
    <source>
        <dbReference type="Proteomes" id="UP000249799"/>
    </source>
</evidence>
<evidence type="ECO:0000313" key="10">
    <source>
        <dbReference type="EMBL" id="AWV88495.1"/>
    </source>
</evidence>
<evidence type="ECO:0000259" key="9">
    <source>
        <dbReference type="PROSITE" id="PS50113"/>
    </source>
</evidence>
<keyword evidence="3 6" id="KW-0597">Phosphoprotein</keyword>
<dbReference type="SMART" id="SM00091">
    <property type="entry name" value="PAS"/>
    <property type="match status" value="1"/>
</dbReference>
<dbReference type="CDD" id="cd00075">
    <property type="entry name" value="HATPase"/>
    <property type="match status" value="1"/>
</dbReference>
<dbReference type="InterPro" id="IPR001789">
    <property type="entry name" value="Sig_transdc_resp-reg_receiver"/>
</dbReference>
<dbReference type="PANTHER" id="PTHR43047">
    <property type="entry name" value="TWO-COMPONENT HISTIDINE PROTEIN KINASE"/>
    <property type="match status" value="1"/>
</dbReference>
<dbReference type="CDD" id="cd00082">
    <property type="entry name" value="HisKA"/>
    <property type="match status" value="1"/>
</dbReference>
<evidence type="ECO:0000256" key="2">
    <source>
        <dbReference type="ARBA" id="ARBA00012438"/>
    </source>
</evidence>
<evidence type="ECO:0000256" key="1">
    <source>
        <dbReference type="ARBA" id="ARBA00000085"/>
    </source>
</evidence>
<evidence type="ECO:0000256" key="5">
    <source>
        <dbReference type="ARBA" id="ARBA00022777"/>
    </source>
</evidence>
<protein>
    <recommendedName>
        <fullName evidence="2">histidine kinase</fullName>
        <ecNumber evidence="2">2.7.13.3</ecNumber>
    </recommendedName>
</protein>
<dbReference type="FunFam" id="3.30.565.10:FF:000006">
    <property type="entry name" value="Sensor histidine kinase WalK"/>
    <property type="match status" value="1"/>
</dbReference>
<evidence type="ECO:0000256" key="6">
    <source>
        <dbReference type="PROSITE-ProRule" id="PRU00169"/>
    </source>
</evidence>
<dbReference type="GO" id="GO:0005886">
    <property type="term" value="C:plasma membrane"/>
    <property type="evidence" value="ECO:0007669"/>
    <property type="project" value="TreeGrafter"/>
</dbReference>
<dbReference type="GO" id="GO:0009927">
    <property type="term" value="F:histidine phosphotransfer kinase activity"/>
    <property type="evidence" value="ECO:0007669"/>
    <property type="project" value="TreeGrafter"/>
</dbReference>
<dbReference type="Gene3D" id="3.40.50.2300">
    <property type="match status" value="1"/>
</dbReference>
<dbReference type="Gene3D" id="3.30.565.10">
    <property type="entry name" value="Histidine kinase-like ATPase, C-terminal domain"/>
    <property type="match status" value="1"/>
</dbReference>
<dbReference type="InterPro" id="IPR005467">
    <property type="entry name" value="His_kinase_dom"/>
</dbReference>
<dbReference type="PROSITE" id="PS50110">
    <property type="entry name" value="RESPONSE_REGULATORY"/>
    <property type="match status" value="1"/>
</dbReference>
<dbReference type="SUPFAM" id="SSF55874">
    <property type="entry name" value="ATPase domain of HSP90 chaperone/DNA topoisomerase II/histidine kinase"/>
    <property type="match status" value="1"/>
</dbReference>
<dbReference type="CDD" id="cd00130">
    <property type="entry name" value="PAS"/>
    <property type="match status" value="1"/>
</dbReference>
<dbReference type="PRINTS" id="PR00344">
    <property type="entry name" value="BCTRLSENSOR"/>
</dbReference>
<evidence type="ECO:0000259" key="8">
    <source>
        <dbReference type="PROSITE" id="PS50110"/>
    </source>
</evidence>
<dbReference type="OrthoDB" id="9768069at2"/>
<organism evidence="10 11">
    <name type="scientific">Bradymonas sediminis</name>
    <dbReference type="NCBI Taxonomy" id="1548548"/>
    <lineage>
        <taxon>Bacteria</taxon>
        <taxon>Deltaproteobacteria</taxon>
        <taxon>Bradymonadales</taxon>
        <taxon>Bradymonadaceae</taxon>
        <taxon>Bradymonas</taxon>
    </lineage>
</organism>
<dbReference type="AlphaFoldDB" id="A0A2Z4FI70"/>
<gene>
    <name evidence="10" type="ORF">DN745_03700</name>
</gene>
<name>A0A2Z4FI70_9DELT</name>
<dbReference type="Gene3D" id="1.10.287.130">
    <property type="match status" value="1"/>
</dbReference>
<dbReference type="SMART" id="SM00388">
    <property type="entry name" value="HisKA"/>
    <property type="match status" value="1"/>
</dbReference>
<dbReference type="InterPro" id="IPR000014">
    <property type="entry name" value="PAS"/>
</dbReference>
<dbReference type="SUPFAM" id="SSF47384">
    <property type="entry name" value="Homodimeric domain of signal transducing histidine kinase"/>
    <property type="match status" value="1"/>
</dbReference>
<dbReference type="Pfam" id="PF00072">
    <property type="entry name" value="Response_reg"/>
    <property type="match status" value="1"/>
</dbReference>
<dbReference type="InterPro" id="IPR036890">
    <property type="entry name" value="HATPase_C_sf"/>
</dbReference>
<dbReference type="SUPFAM" id="SSF55781">
    <property type="entry name" value="GAF domain-like"/>
    <property type="match status" value="1"/>
</dbReference>
<dbReference type="RefSeq" id="WP_111332298.1">
    <property type="nucleotide sequence ID" value="NZ_CP030032.1"/>
</dbReference>
<dbReference type="InterPro" id="IPR000700">
    <property type="entry name" value="PAS-assoc_C"/>
</dbReference>
<dbReference type="InterPro" id="IPR036097">
    <property type="entry name" value="HisK_dim/P_sf"/>
</dbReference>
<keyword evidence="11" id="KW-1185">Reference proteome</keyword>
<evidence type="ECO:0000256" key="4">
    <source>
        <dbReference type="ARBA" id="ARBA00022679"/>
    </source>
</evidence>
<dbReference type="PANTHER" id="PTHR43047:SF72">
    <property type="entry name" value="OSMOSENSING HISTIDINE PROTEIN KINASE SLN1"/>
    <property type="match status" value="1"/>
</dbReference>
<dbReference type="Gene3D" id="3.30.450.40">
    <property type="match status" value="1"/>
</dbReference>
<dbReference type="SUPFAM" id="SSF55785">
    <property type="entry name" value="PYP-like sensor domain (PAS domain)"/>
    <property type="match status" value="1"/>
</dbReference>
<reference evidence="10 11" key="1">
    <citation type="submission" date="2018-06" db="EMBL/GenBank/DDBJ databases">
        <title>Lujinxingia sediminis gen. nov. sp. nov., a new facultative anaerobic member of the class Deltaproteobacteria, and proposal of Lujinxingaceae fam. nov.</title>
        <authorList>
            <person name="Guo L.-Y."/>
            <person name="Li C.-M."/>
            <person name="Wang S."/>
            <person name="Du Z.-J."/>
        </authorList>
    </citation>
    <scope>NUCLEOTIDE SEQUENCE [LARGE SCALE GENOMIC DNA]</scope>
    <source>
        <strain evidence="10 11">FA350</strain>
    </source>
</reference>
<feature type="domain" description="Response regulatory" evidence="8">
    <location>
        <begin position="736"/>
        <end position="852"/>
    </location>
</feature>
<dbReference type="EMBL" id="CP030032">
    <property type="protein sequence ID" value="AWV88495.1"/>
    <property type="molecule type" value="Genomic_DNA"/>
</dbReference>
<dbReference type="PROSITE" id="PS50109">
    <property type="entry name" value="HIS_KIN"/>
    <property type="match status" value="1"/>
</dbReference>
<proteinExistence type="predicted"/>
<keyword evidence="4" id="KW-0808">Transferase</keyword>
<dbReference type="SMART" id="SM00448">
    <property type="entry name" value="REC"/>
    <property type="match status" value="1"/>
</dbReference>
<keyword evidence="5" id="KW-0418">Kinase</keyword>
<dbReference type="PROSITE" id="PS50113">
    <property type="entry name" value="PAC"/>
    <property type="match status" value="1"/>
</dbReference>
<dbReference type="KEGG" id="bsed:DN745_03700"/>
<dbReference type="InterPro" id="IPR003594">
    <property type="entry name" value="HATPase_dom"/>
</dbReference>
<dbReference type="InterPro" id="IPR003661">
    <property type="entry name" value="HisK_dim/P_dom"/>
</dbReference>
<comment type="catalytic activity">
    <reaction evidence="1">
        <text>ATP + protein L-histidine = ADP + protein N-phospho-L-histidine.</text>
        <dbReference type="EC" id="2.7.13.3"/>
    </reaction>
</comment>
<dbReference type="Pfam" id="PF00512">
    <property type="entry name" value="HisKA"/>
    <property type="match status" value="1"/>
</dbReference>
<dbReference type="Gene3D" id="3.30.450.20">
    <property type="entry name" value="PAS domain"/>
    <property type="match status" value="2"/>
</dbReference>
<evidence type="ECO:0000256" key="3">
    <source>
        <dbReference type="ARBA" id="ARBA00022553"/>
    </source>
</evidence>
<feature type="domain" description="PAC" evidence="9">
    <location>
        <begin position="421"/>
        <end position="475"/>
    </location>
</feature>
<dbReference type="Pfam" id="PF02518">
    <property type="entry name" value="HATPase_c"/>
    <property type="match status" value="1"/>
</dbReference>
<dbReference type="SUPFAM" id="SSF52172">
    <property type="entry name" value="CheY-like"/>
    <property type="match status" value="1"/>
</dbReference>
<dbReference type="EC" id="2.7.13.3" evidence="2"/>
<dbReference type="InterPro" id="IPR029016">
    <property type="entry name" value="GAF-like_dom_sf"/>
</dbReference>
<dbReference type="NCBIfam" id="TIGR00229">
    <property type="entry name" value="sensory_box"/>
    <property type="match status" value="1"/>
</dbReference>
<sequence>MYRKNPENPDFFRIAGEMRAALNSVDWNATSLGPSQKWPESLKSYLSVIWELPTAAVIFWGEEFIQIYNQGYADIMGPLRHPKYLGEKAEHCWPDTYPVLLPWMHLAMEKEASKTFERTHLKLTRHGFEEEGYFTFTFSPLRNDIGEVGGVLQIVVEVTKSVLAERRAETLWALTQHHRGRDVLDEAISVVADNALDIPFSLVYLWNSTSQRLELSGQTGFEESDARAKEMDGLFECATQVCRGGEPKYLEDIGDLMPTPHINVWGDRTRSAFVVPLQRSASGRCRGVIFFGLSTRMHFDAAYRVFLEESVRALVVNLQAARARRIEVELIERERAARREAEFQREDLVRLLTQAPAPMILLRGADMVVELINAHACRIWGREHDAVIGRPVLDAVPEVRGTVYDRMLQEVFETGETQAGREQRFEILAASGEVEVSYLNFVYSPLRSPAGEVDGVLVLAFDVTEQVRARHEVDGLRHAAEAANRTKDEFLAMLGHELRNPLAPIITAVELIELQGGEAFRVERDIIKRQAEHMVTLIDDLLDISRITRGKVELNRTRVDMRDVVSQAIEMSAPLMAALRHDCGTDIADEPLWVDGDPARLAQIVSNLLTNAAKYTPAAGRITVRAEREGDCVVVRVKDNGIGISPEMMPKIFDLFMQEGQSLERDEGGLGLGLAIVQNLVTLHGGTVEAMSPGRDQGSEFIVRLPALTLSGDDAEPEAPGGRLEEMGQRKSRGYRILVVDDNIDAAAALGLWLELEGHQVQVAHDGEEALAQVEHWAPDLALLDIGLPRMSGYELAQHLHACPGLSELPIVAISGYGQKADRERSRRAGFFAHLTKPVGLERLGPLIESLLSDAPPAD</sequence>
<dbReference type="Proteomes" id="UP000249799">
    <property type="component" value="Chromosome"/>
</dbReference>